<evidence type="ECO:0000256" key="1">
    <source>
        <dbReference type="SAM" id="MobiDB-lite"/>
    </source>
</evidence>
<gene>
    <name evidence="2" type="ORF">PG991_001250</name>
</gene>
<organism evidence="2 3">
    <name type="scientific">Apiospora marii</name>
    <dbReference type="NCBI Taxonomy" id="335849"/>
    <lineage>
        <taxon>Eukaryota</taxon>
        <taxon>Fungi</taxon>
        <taxon>Dikarya</taxon>
        <taxon>Ascomycota</taxon>
        <taxon>Pezizomycotina</taxon>
        <taxon>Sordariomycetes</taxon>
        <taxon>Xylariomycetidae</taxon>
        <taxon>Amphisphaeriales</taxon>
        <taxon>Apiosporaceae</taxon>
        <taxon>Apiospora</taxon>
    </lineage>
</organism>
<evidence type="ECO:0000313" key="3">
    <source>
        <dbReference type="Proteomes" id="UP001396898"/>
    </source>
</evidence>
<protein>
    <submittedName>
        <fullName evidence="2">MFS general substrate transporter</fullName>
    </submittedName>
</protein>
<evidence type="ECO:0000313" key="2">
    <source>
        <dbReference type="EMBL" id="KAK8036936.1"/>
    </source>
</evidence>
<feature type="region of interest" description="Disordered" evidence="1">
    <location>
        <begin position="34"/>
        <end position="57"/>
    </location>
</feature>
<proteinExistence type="predicted"/>
<dbReference type="Proteomes" id="UP001396898">
    <property type="component" value="Unassembled WGS sequence"/>
</dbReference>
<keyword evidence="3" id="KW-1185">Reference proteome</keyword>
<reference evidence="2 3" key="1">
    <citation type="submission" date="2023-01" db="EMBL/GenBank/DDBJ databases">
        <title>Analysis of 21 Apiospora genomes using comparative genomics revels a genus with tremendous synthesis potential of carbohydrate active enzymes and secondary metabolites.</title>
        <authorList>
            <person name="Sorensen T."/>
        </authorList>
    </citation>
    <scope>NUCLEOTIDE SEQUENCE [LARGE SCALE GENOMIC DNA]</scope>
    <source>
        <strain evidence="2 3">CBS 20057</strain>
    </source>
</reference>
<accession>A0ABR1SSW0</accession>
<sequence length="74" mass="8486">MCGIPFVFIWKGERIRAGSRFCAELKRRKEEMERKAEEEARRWRTRRSGSGSGKVGGVAVPEKVKVKVVGREHV</sequence>
<name>A0ABR1SSW0_9PEZI</name>
<dbReference type="EMBL" id="JAQQWI010000003">
    <property type="protein sequence ID" value="KAK8036936.1"/>
    <property type="molecule type" value="Genomic_DNA"/>
</dbReference>
<comment type="caution">
    <text evidence="2">The sequence shown here is derived from an EMBL/GenBank/DDBJ whole genome shotgun (WGS) entry which is preliminary data.</text>
</comment>